<evidence type="ECO:0000256" key="1">
    <source>
        <dbReference type="ARBA" id="ARBA00004370"/>
    </source>
</evidence>
<dbReference type="GO" id="GO:0006629">
    <property type="term" value="P:lipid metabolic process"/>
    <property type="evidence" value="ECO:0007669"/>
    <property type="project" value="InterPro"/>
</dbReference>
<dbReference type="GO" id="GO:0016020">
    <property type="term" value="C:membrane"/>
    <property type="evidence" value="ECO:0007669"/>
    <property type="project" value="TreeGrafter"/>
</dbReference>
<organism evidence="8 9">
    <name type="scientific">Temnothorax longispinosus</name>
    <dbReference type="NCBI Taxonomy" id="300112"/>
    <lineage>
        <taxon>Eukaryota</taxon>
        <taxon>Metazoa</taxon>
        <taxon>Ecdysozoa</taxon>
        <taxon>Arthropoda</taxon>
        <taxon>Hexapoda</taxon>
        <taxon>Insecta</taxon>
        <taxon>Pterygota</taxon>
        <taxon>Neoptera</taxon>
        <taxon>Endopterygota</taxon>
        <taxon>Hymenoptera</taxon>
        <taxon>Apocrita</taxon>
        <taxon>Aculeata</taxon>
        <taxon>Formicoidea</taxon>
        <taxon>Formicidae</taxon>
        <taxon>Myrmicinae</taxon>
        <taxon>Temnothorax</taxon>
    </lineage>
</organism>
<dbReference type="AlphaFoldDB" id="A0A4S2K8Y3"/>
<keyword evidence="4 6" id="KW-1133">Transmembrane helix</keyword>
<dbReference type="PANTHER" id="PTHR10796:SF130">
    <property type="entry name" value="PATCHED DOMAIN-CONTAINING PROTEIN 3-LIKE PROTEIN"/>
    <property type="match status" value="1"/>
</dbReference>
<dbReference type="Proteomes" id="UP000310200">
    <property type="component" value="Unassembled WGS sequence"/>
</dbReference>
<comment type="similarity">
    <text evidence="2">Belongs to the patched family.</text>
</comment>
<evidence type="ECO:0000256" key="4">
    <source>
        <dbReference type="ARBA" id="ARBA00022989"/>
    </source>
</evidence>
<dbReference type="InterPro" id="IPR017946">
    <property type="entry name" value="PLC-like_Pdiesterase_TIM-brl"/>
</dbReference>
<feature type="domain" description="SSD" evidence="7">
    <location>
        <begin position="865"/>
        <end position="1027"/>
    </location>
</feature>
<dbReference type="Gene3D" id="3.20.20.190">
    <property type="entry name" value="Phosphatidylinositol (PI) phosphodiesterase"/>
    <property type="match status" value="1"/>
</dbReference>
<dbReference type="InterPro" id="IPR053958">
    <property type="entry name" value="HMGCR/SNAP/NPC1-like_SSD"/>
</dbReference>
<feature type="transmembrane region" description="Helical" evidence="6">
    <location>
        <begin position="966"/>
        <end position="992"/>
    </location>
</feature>
<reference evidence="8 9" key="1">
    <citation type="journal article" date="2019" name="Philos. Trans. R. Soc. Lond., B, Biol. Sci.">
        <title>Ant behaviour and brain gene expression of defending hosts depend on the ecological success of the intruding social parasite.</title>
        <authorList>
            <person name="Kaur R."/>
            <person name="Stoldt M."/>
            <person name="Jongepier E."/>
            <person name="Feldmeyer B."/>
            <person name="Menzel F."/>
            <person name="Bornberg-Bauer E."/>
            <person name="Foitzik S."/>
        </authorList>
    </citation>
    <scope>NUCLEOTIDE SEQUENCE [LARGE SCALE GENOMIC DNA]</scope>
    <source>
        <tissue evidence="8">Whole body</tissue>
    </source>
</reference>
<feature type="transmembrane region" description="Helical" evidence="6">
    <location>
        <begin position="1004"/>
        <end position="1027"/>
    </location>
</feature>
<evidence type="ECO:0000256" key="6">
    <source>
        <dbReference type="SAM" id="Phobius"/>
    </source>
</evidence>
<dbReference type="CDD" id="cd08622">
    <property type="entry name" value="PI-PLCXDc_CG14945_like"/>
    <property type="match status" value="1"/>
</dbReference>
<dbReference type="PANTHER" id="PTHR10796">
    <property type="entry name" value="PATCHED-RELATED"/>
    <property type="match status" value="1"/>
</dbReference>
<evidence type="ECO:0000313" key="8">
    <source>
        <dbReference type="EMBL" id="TGZ45815.1"/>
    </source>
</evidence>
<keyword evidence="9" id="KW-1185">Reference proteome</keyword>
<dbReference type="PROSITE" id="PS50007">
    <property type="entry name" value="PIPLC_X_DOMAIN"/>
    <property type="match status" value="1"/>
</dbReference>
<evidence type="ECO:0000259" key="7">
    <source>
        <dbReference type="PROSITE" id="PS50156"/>
    </source>
</evidence>
<dbReference type="EMBL" id="QBLH01003046">
    <property type="protein sequence ID" value="TGZ45815.1"/>
    <property type="molecule type" value="Genomic_DNA"/>
</dbReference>
<dbReference type="Gene3D" id="1.20.1640.10">
    <property type="entry name" value="Multidrug efflux transporter AcrB transmembrane domain"/>
    <property type="match status" value="2"/>
</dbReference>
<feature type="transmembrane region" description="Helical" evidence="6">
    <location>
        <begin position="508"/>
        <end position="528"/>
    </location>
</feature>
<feature type="transmembrane region" description="Helical" evidence="6">
    <location>
        <begin position="1099"/>
        <end position="1120"/>
    </location>
</feature>
<dbReference type="SUPFAM" id="SSF161084">
    <property type="entry name" value="MAPEG domain-like"/>
    <property type="match status" value="1"/>
</dbReference>
<dbReference type="SUPFAM" id="SSF51695">
    <property type="entry name" value="PLC-like phosphodiesterases"/>
    <property type="match status" value="1"/>
</dbReference>
<dbReference type="Pfam" id="PF01124">
    <property type="entry name" value="MAPEG"/>
    <property type="match status" value="1"/>
</dbReference>
<proteinExistence type="inferred from homology"/>
<dbReference type="InterPro" id="IPR001129">
    <property type="entry name" value="Membr-assoc_MAPEG"/>
</dbReference>
<dbReference type="InterPro" id="IPR000731">
    <property type="entry name" value="SSD"/>
</dbReference>
<comment type="caution">
    <text evidence="8">The sequence shown here is derived from an EMBL/GenBank/DDBJ whole genome shotgun (WGS) entry which is preliminary data.</text>
</comment>
<dbReference type="GO" id="GO:0008081">
    <property type="term" value="F:phosphoric diester hydrolase activity"/>
    <property type="evidence" value="ECO:0007669"/>
    <property type="project" value="InterPro"/>
</dbReference>
<dbReference type="Pfam" id="PF12349">
    <property type="entry name" value="Sterol-sensing"/>
    <property type="match status" value="1"/>
</dbReference>
<protein>
    <recommendedName>
        <fullName evidence="7">SSD domain-containing protein</fullName>
    </recommendedName>
</protein>
<comment type="subcellular location">
    <subcellularLocation>
        <location evidence="1">Membrane</location>
    </subcellularLocation>
</comment>
<feature type="transmembrane region" description="Helical" evidence="6">
    <location>
        <begin position="1126"/>
        <end position="1152"/>
    </location>
</feature>
<name>A0A4S2K8Y3_9HYME</name>
<dbReference type="InterPro" id="IPR023352">
    <property type="entry name" value="MAPEG-like_dom_sf"/>
</dbReference>
<dbReference type="InterPro" id="IPR051697">
    <property type="entry name" value="Patched_domain-protein"/>
</dbReference>
<evidence type="ECO:0000256" key="2">
    <source>
        <dbReference type="ARBA" id="ARBA00005585"/>
    </source>
</evidence>
<gene>
    <name evidence="8" type="ORF">DBV15_02648</name>
</gene>
<feature type="transmembrane region" description="Helical" evidence="6">
    <location>
        <begin position="568"/>
        <end position="586"/>
    </location>
</feature>
<dbReference type="PROSITE" id="PS50156">
    <property type="entry name" value="SSD"/>
    <property type="match status" value="1"/>
</dbReference>
<accession>A0A4S2K8Y3</accession>
<evidence type="ECO:0000256" key="3">
    <source>
        <dbReference type="ARBA" id="ARBA00022692"/>
    </source>
</evidence>
<keyword evidence="3 6" id="KW-0812">Transmembrane</keyword>
<dbReference type="SUPFAM" id="SSF82866">
    <property type="entry name" value="Multidrug efflux transporter AcrB transmembrane domain"/>
    <property type="match status" value="2"/>
</dbReference>
<feature type="transmembrane region" description="Helical" evidence="6">
    <location>
        <begin position="869"/>
        <end position="887"/>
    </location>
</feature>
<feature type="transmembrane region" description="Helical" evidence="6">
    <location>
        <begin position="540"/>
        <end position="562"/>
    </location>
</feature>
<evidence type="ECO:0000313" key="9">
    <source>
        <dbReference type="Proteomes" id="UP000310200"/>
    </source>
</evidence>
<keyword evidence="5 6" id="KW-0472">Membrane</keyword>
<sequence length="1181" mass="133768">MVNGSFIRIPAFETHTDQQRLTLAGQCGKVWVTVSSLWRPIAASDKVVDAELEVNWEFDCPAGTRYSDTQIKVFTADPLAAHNKMIKPELILTSLQRPRGYYRTNITVGRPPLPGGWDTKDGATLPGSHCLDYYAILYKDGHMFSMSCLQIWPTWMYDLRREIGMLPIGSLMIPGTHNSGCYKHGDLTRRDAFQRYLLTQDRDVWTQLVHGIRYLDIRVGYYPSIPNGTALDEDGNHINRFWVNHDVIRITPLSEILKDVRDFLDVARGEVVIMDFHRFPVGFEGRPNRHKKLLTILHREFENLILKPDRGIEGLGPTLNDIWTGGKRLIICYGDKHTVNEYDWLWPPLTQVWGNQQTVEGLFEYLDEEILGSKKRRNSQNPLWAVMAELTPFPLDFFFNPSGGLRQMADSVNRNLTVKFQEEWWKETNIVATDFFLGNDLIWVIHSEEDRMWMTKKPDIILCPTGDGHPDVIRIRNAHRNDVETVLPFMVFTPLWLHVETCNSTVKILIPAFALASILYTLVYMQLLRMSVFWKLSLYVTLYCILTYICTIAAVRLGVHIAQKPYRWMLGCLVVVLVCLLGLLRFRQEKNPLRLWVPPDSDFVRSTEWLMSHYSEALRIETFILTGDNLLEQQTLIKLNEITKQMMTTRTPENISWTDVCMRVPAISGSLYRQKRQSSLLEDNFFDDDHTSNVNQTFEPSIHVDSNTYCSIIESLPMSCLVFSILDLWDFDSDKIEKDSTEEIITKVNTVKVSPRLGHTMNFSELLGDVTLDERGRIIAAAAIRTDMMVHVSFLNVDMDKIGNNAGTADWATEDVLKWESAYLENVINLSNQLQSERNINDSLKLYYEAGRSFGDISATSIFQDMDKLVIGSVLMFLYVLTILSNQNWVEWRFCLTGTGLLCVGAAFIFAVGICSLIGIPYGPVHTSLPFMLLGLGIDDIFVLNASWKQIHTDESNLNKPLTERIGLALGHAGSAISITSLTDVVAFIIGASTILPSLQSFCIYAAVGVFVTFLLQITFFTACFTLDARRIERKRNGMLPCIVHENFTPKSLDISSLELAVGLSVDYAAHVAHAFLNAESREDDDNARRTRTLTAVRHIGAAVAYGAGSTFLAVSLLAFSTSYVFVAFFRIFSLVIMFGLWHGLILLPVILSTIGPQSLRVIQQPQPMSEKAIAAADDED</sequence>
<evidence type="ECO:0000256" key="5">
    <source>
        <dbReference type="ARBA" id="ARBA00023136"/>
    </source>
</evidence>
<feature type="transmembrane region" description="Helical" evidence="6">
    <location>
        <begin position="899"/>
        <end position="922"/>
    </location>
</feature>
<dbReference type="Gene3D" id="1.20.120.550">
    <property type="entry name" value="Membrane associated eicosanoid/glutathione metabolism-like domain"/>
    <property type="match status" value="1"/>
</dbReference>